<keyword evidence="3" id="KW-1185">Reference proteome</keyword>
<keyword evidence="2" id="KW-0649">Protein kinase inhibitor</keyword>
<dbReference type="EMBL" id="BAAFJT010000014">
    <property type="protein sequence ID" value="GAB0196099.1"/>
    <property type="molecule type" value="Genomic_DNA"/>
</dbReference>
<dbReference type="Proteomes" id="UP001623348">
    <property type="component" value="Unassembled WGS sequence"/>
</dbReference>
<evidence type="ECO:0000313" key="2">
    <source>
        <dbReference type="EMBL" id="GAB0196099.1"/>
    </source>
</evidence>
<name>A0ABC9XEW3_GRUJA</name>
<sequence length="227" mass="24642">MEDPTPEQVEAPEGGCGPVGSPRWSKLLAGPVDPWREEPTPEQLHVSPVLGPPELDAVLQVGSHQSRVEGQDHLPRPAGHTSFDAAQDTVAFLGCKRTLPAHVELLINQYPQVPLLKAALNPFSAQPVVVLGIALTHVQDLALGLVELHEVHMGPLLQPVKVPLDGIPSLQQVNRSTQLEVVGKLAEGALDPTVHVSNRDVKQHRSQYRPLRNTTCHWSPLGYQAID</sequence>
<dbReference type="AlphaFoldDB" id="A0ABC9XEW3"/>
<gene>
    <name evidence="2" type="ORF">GRJ2_002075200</name>
</gene>
<evidence type="ECO:0000256" key="1">
    <source>
        <dbReference type="SAM" id="MobiDB-lite"/>
    </source>
</evidence>
<protein>
    <submittedName>
        <fullName evidence="2">cAMP-dependent protein kinase inhibitor alpha</fullName>
    </submittedName>
</protein>
<evidence type="ECO:0000313" key="3">
    <source>
        <dbReference type="Proteomes" id="UP001623348"/>
    </source>
</evidence>
<organism evidence="2 3">
    <name type="scientific">Grus japonensis</name>
    <name type="common">Japanese crane</name>
    <name type="synonym">Red-crowned crane</name>
    <dbReference type="NCBI Taxonomy" id="30415"/>
    <lineage>
        <taxon>Eukaryota</taxon>
        <taxon>Metazoa</taxon>
        <taxon>Chordata</taxon>
        <taxon>Craniata</taxon>
        <taxon>Vertebrata</taxon>
        <taxon>Euteleostomi</taxon>
        <taxon>Archelosauria</taxon>
        <taxon>Archosauria</taxon>
        <taxon>Dinosauria</taxon>
        <taxon>Saurischia</taxon>
        <taxon>Theropoda</taxon>
        <taxon>Coelurosauria</taxon>
        <taxon>Aves</taxon>
        <taxon>Neognathae</taxon>
        <taxon>Neoaves</taxon>
        <taxon>Gruiformes</taxon>
        <taxon>Gruidae</taxon>
        <taxon>Grus</taxon>
    </lineage>
</organism>
<comment type="caution">
    <text evidence="2">The sequence shown here is derived from an EMBL/GenBank/DDBJ whole genome shotgun (WGS) entry which is preliminary data.</text>
</comment>
<accession>A0ABC9XEW3</accession>
<proteinExistence type="predicted"/>
<dbReference type="GO" id="GO:0004860">
    <property type="term" value="F:protein kinase inhibitor activity"/>
    <property type="evidence" value="ECO:0007669"/>
    <property type="project" value="UniProtKB-KW"/>
</dbReference>
<feature type="region of interest" description="Disordered" evidence="1">
    <location>
        <begin position="1"/>
        <end position="49"/>
    </location>
</feature>
<reference evidence="2 3" key="1">
    <citation type="submission" date="2024-06" db="EMBL/GenBank/DDBJ databases">
        <title>The draft genome of Grus japonensis, version 3.</title>
        <authorList>
            <person name="Nabeshima K."/>
            <person name="Suzuki S."/>
            <person name="Onuma M."/>
        </authorList>
    </citation>
    <scope>NUCLEOTIDE SEQUENCE [LARGE SCALE GENOMIC DNA]</scope>
    <source>
        <strain evidence="2 3">451A</strain>
    </source>
</reference>